<comment type="caution">
    <text evidence="2">The sequence shown here is derived from an EMBL/GenBank/DDBJ whole genome shotgun (WGS) entry which is preliminary data.</text>
</comment>
<protein>
    <submittedName>
        <fullName evidence="2">Uncharacterized protein</fullName>
    </submittedName>
</protein>
<reference evidence="2 3" key="1">
    <citation type="journal article" date="2014" name="Arch. Microbiol.">
        <title>Arthrobacter enclensis sp. nov., isolated from sediment sample.</title>
        <authorList>
            <person name="Dastager S.G."/>
            <person name="Liu Q."/>
            <person name="Tang S.K."/>
            <person name="Krishnamurthi S."/>
            <person name="Lee J.C."/>
            <person name="Li W.J."/>
        </authorList>
    </citation>
    <scope>NUCLEOTIDE SEQUENCE [LARGE SCALE GENOMIC DNA]</scope>
    <source>
        <strain evidence="2 3">NIO-1008</strain>
    </source>
</reference>
<feature type="transmembrane region" description="Helical" evidence="1">
    <location>
        <begin position="33"/>
        <end position="54"/>
    </location>
</feature>
<feature type="transmembrane region" description="Helical" evidence="1">
    <location>
        <begin position="7"/>
        <end position="27"/>
    </location>
</feature>
<sequence length="93" mass="9570">MGIAKALRVAMVAGCGLLGVAVVFLAAVGDRSLPSLLVLTAGLLCMAGILLIIFRSLGQWGQDPEYRLSGPPLLSVFALCALSGVLVVWSTSL</sequence>
<evidence type="ECO:0000313" key="3">
    <source>
        <dbReference type="Proteomes" id="UP000053199"/>
    </source>
</evidence>
<proteinExistence type="predicted"/>
<organism evidence="2 3">
    <name type="scientific">Pseudarthrobacter enclensis</name>
    <dbReference type="NCBI Taxonomy" id="993070"/>
    <lineage>
        <taxon>Bacteria</taxon>
        <taxon>Bacillati</taxon>
        <taxon>Actinomycetota</taxon>
        <taxon>Actinomycetes</taxon>
        <taxon>Micrococcales</taxon>
        <taxon>Micrococcaceae</taxon>
        <taxon>Pseudarthrobacter</taxon>
    </lineage>
</organism>
<gene>
    <name evidence="2" type="ORF">AS031_17635</name>
</gene>
<dbReference type="AlphaFoldDB" id="A0A0V8I794"/>
<accession>A0A0V8I794</accession>
<keyword evidence="1" id="KW-0472">Membrane</keyword>
<evidence type="ECO:0000256" key="1">
    <source>
        <dbReference type="SAM" id="Phobius"/>
    </source>
</evidence>
<keyword evidence="1" id="KW-1133">Transmembrane helix</keyword>
<evidence type="ECO:0000313" key="2">
    <source>
        <dbReference type="EMBL" id="KSU70416.1"/>
    </source>
</evidence>
<name>A0A0V8I794_9MICC</name>
<dbReference type="EMBL" id="LNQM01000010">
    <property type="protein sequence ID" value="KSU70416.1"/>
    <property type="molecule type" value="Genomic_DNA"/>
</dbReference>
<keyword evidence="1" id="KW-0812">Transmembrane</keyword>
<dbReference type="Proteomes" id="UP000053199">
    <property type="component" value="Unassembled WGS sequence"/>
</dbReference>
<feature type="transmembrane region" description="Helical" evidence="1">
    <location>
        <begin position="66"/>
        <end position="89"/>
    </location>
</feature>
<keyword evidence="3" id="KW-1185">Reference proteome</keyword>